<feature type="compositionally biased region" description="Low complexity" evidence="1">
    <location>
        <begin position="217"/>
        <end position="229"/>
    </location>
</feature>
<feature type="compositionally biased region" description="Low complexity" evidence="1">
    <location>
        <begin position="363"/>
        <end position="372"/>
    </location>
</feature>
<protein>
    <submittedName>
        <fullName evidence="2">Uncharacterized protein</fullName>
    </submittedName>
</protein>
<feature type="region of interest" description="Disordered" evidence="1">
    <location>
        <begin position="347"/>
        <end position="495"/>
    </location>
</feature>
<dbReference type="EMBL" id="AZHA01000013">
    <property type="protein sequence ID" value="OAA42864.1"/>
    <property type="molecule type" value="Genomic_DNA"/>
</dbReference>
<dbReference type="Proteomes" id="UP000076863">
    <property type="component" value="Unassembled WGS sequence"/>
</dbReference>
<sequence>MLPSPSPLKTPQTPAAAPIPHEDPTPGSAEVGMGPGSRRKSTADSYFSLSKGRPAGHVGDIADQFAAEMQAILGSGSEVSDATPATNIATAKPELKALVGTSSLGAGKMLDRIEEHQAGNKPISASSKQDLRPSSVATDLTQSTLQSTMSQPQPPAPLKQTSPSNMLQAPQGFLSEISRKPVVYSHGAQAGMPLPGQMAPPGHGPQGSMLRQGVAPQQQWQSNMQQPTQRPLSVPSQTHMQPSKSKENKWTKWFKTSKPEKRLSTLQIGMPQPQQPPPQGWMQPQQWQPGAPIPGHAFQDRLMQGQSMQGQPIQGQALQPQPIQGQIIPGQPAQGQPMHSTLIARPTSLQPMPMNPRPPHQIPPGQGHGPTPMEMAQQGPLGSHPPQQYMPLQPGQPRQLRQPFGAPNQQMRPGEPMMQMQPSGVAGSPAQITPLQHLQKPLQNSTWSSQQTGQPAPQSEGPTVSPTTNHLMPAPLSFGPKSEVPAGIRDGALSS</sequence>
<accession>A0A167DTN6</accession>
<gene>
    <name evidence="2" type="ORF">BBO_04779</name>
</gene>
<comment type="caution">
    <text evidence="2">The sequence shown here is derived from an EMBL/GenBank/DDBJ whole genome shotgun (WGS) entry which is preliminary data.</text>
</comment>
<dbReference type="AlphaFoldDB" id="A0A167DTN6"/>
<feature type="compositionally biased region" description="Polar residues" evidence="1">
    <location>
        <begin position="230"/>
        <end position="243"/>
    </location>
</feature>
<feature type="compositionally biased region" description="Polar residues" evidence="1">
    <location>
        <begin position="159"/>
        <end position="168"/>
    </location>
</feature>
<evidence type="ECO:0000313" key="3">
    <source>
        <dbReference type="Proteomes" id="UP000076863"/>
    </source>
</evidence>
<feature type="region of interest" description="Disordered" evidence="1">
    <location>
        <begin position="110"/>
        <end position="174"/>
    </location>
</feature>
<feature type="compositionally biased region" description="Pro residues" evidence="1">
    <location>
        <begin position="353"/>
        <end position="362"/>
    </location>
</feature>
<dbReference type="OrthoDB" id="10593648at2759"/>
<reference evidence="2 3" key="1">
    <citation type="journal article" date="2016" name="Genome Biol. Evol.">
        <title>Divergent and convergent evolution of fungal pathogenicity.</title>
        <authorList>
            <person name="Shang Y."/>
            <person name="Xiao G."/>
            <person name="Zheng P."/>
            <person name="Cen K."/>
            <person name="Zhan S."/>
            <person name="Wang C."/>
        </authorList>
    </citation>
    <scope>NUCLEOTIDE SEQUENCE [LARGE SCALE GENOMIC DNA]</scope>
    <source>
        <strain evidence="2 3">RCEF 3172</strain>
    </source>
</reference>
<feature type="compositionally biased region" description="Polar residues" evidence="1">
    <location>
        <begin position="135"/>
        <end position="151"/>
    </location>
</feature>
<feature type="region of interest" description="Disordered" evidence="1">
    <location>
        <begin position="187"/>
        <end position="295"/>
    </location>
</feature>
<keyword evidence="3" id="KW-1185">Reference proteome</keyword>
<feature type="compositionally biased region" description="Low complexity" evidence="1">
    <location>
        <begin position="280"/>
        <end position="289"/>
    </location>
</feature>
<proteinExistence type="predicted"/>
<feature type="compositionally biased region" description="Polar residues" evidence="1">
    <location>
        <begin position="430"/>
        <end position="470"/>
    </location>
</feature>
<organism evidence="2 3">
    <name type="scientific">Beauveria brongniartii RCEF 3172</name>
    <dbReference type="NCBI Taxonomy" id="1081107"/>
    <lineage>
        <taxon>Eukaryota</taxon>
        <taxon>Fungi</taxon>
        <taxon>Dikarya</taxon>
        <taxon>Ascomycota</taxon>
        <taxon>Pezizomycotina</taxon>
        <taxon>Sordariomycetes</taxon>
        <taxon>Hypocreomycetidae</taxon>
        <taxon>Hypocreales</taxon>
        <taxon>Cordycipitaceae</taxon>
        <taxon>Beauveria</taxon>
        <taxon>Beauveria brongniartii</taxon>
    </lineage>
</organism>
<evidence type="ECO:0000256" key="1">
    <source>
        <dbReference type="SAM" id="MobiDB-lite"/>
    </source>
</evidence>
<feature type="compositionally biased region" description="Low complexity" evidence="1">
    <location>
        <begin position="391"/>
        <end position="403"/>
    </location>
</feature>
<evidence type="ECO:0000313" key="2">
    <source>
        <dbReference type="EMBL" id="OAA42864.1"/>
    </source>
</evidence>
<name>A0A167DTN6_9HYPO</name>
<feature type="region of interest" description="Disordered" evidence="1">
    <location>
        <begin position="1"/>
        <end position="57"/>
    </location>
</feature>